<feature type="domain" description="DH" evidence="2">
    <location>
        <begin position="189"/>
        <end position="365"/>
    </location>
</feature>
<organism evidence="3 4">
    <name type="scientific">Lentinula lateritia</name>
    <dbReference type="NCBI Taxonomy" id="40482"/>
    <lineage>
        <taxon>Eukaryota</taxon>
        <taxon>Fungi</taxon>
        <taxon>Dikarya</taxon>
        <taxon>Basidiomycota</taxon>
        <taxon>Agaricomycotina</taxon>
        <taxon>Agaricomycetes</taxon>
        <taxon>Agaricomycetidae</taxon>
        <taxon>Agaricales</taxon>
        <taxon>Marasmiineae</taxon>
        <taxon>Omphalotaceae</taxon>
        <taxon>Lentinula</taxon>
    </lineage>
</organism>
<proteinExistence type="predicted"/>
<gene>
    <name evidence="3" type="ORF">C8J55DRAFT_500715</name>
</gene>
<dbReference type="EMBL" id="JANVFS010000004">
    <property type="protein sequence ID" value="KAJ4492585.1"/>
    <property type="molecule type" value="Genomic_DNA"/>
</dbReference>
<dbReference type="Pfam" id="PF06395">
    <property type="entry name" value="CDC24"/>
    <property type="match status" value="1"/>
</dbReference>
<evidence type="ECO:0000256" key="1">
    <source>
        <dbReference type="SAM" id="MobiDB-lite"/>
    </source>
</evidence>
<evidence type="ECO:0000313" key="3">
    <source>
        <dbReference type="EMBL" id="KAJ4492585.1"/>
    </source>
</evidence>
<dbReference type="GO" id="GO:0005085">
    <property type="term" value="F:guanyl-nucleotide exchange factor activity"/>
    <property type="evidence" value="ECO:0007669"/>
    <property type="project" value="InterPro"/>
</dbReference>
<protein>
    <recommendedName>
        <fullName evidence="2">DH domain-containing protein</fullName>
    </recommendedName>
</protein>
<dbReference type="Gene3D" id="1.20.900.10">
    <property type="entry name" value="Dbl homology (DH) domain"/>
    <property type="match status" value="1"/>
</dbReference>
<dbReference type="PANTHER" id="PTHR47339">
    <property type="entry name" value="CELL DIVISION CONTROL PROTEIN 24"/>
    <property type="match status" value="1"/>
</dbReference>
<dbReference type="SUPFAM" id="SSF54277">
    <property type="entry name" value="CAD &amp; PB1 domains"/>
    <property type="match status" value="1"/>
</dbReference>
<dbReference type="SUPFAM" id="SSF48065">
    <property type="entry name" value="DBL homology domain (DH-domain)"/>
    <property type="match status" value="1"/>
</dbReference>
<dbReference type="InterPro" id="IPR035899">
    <property type="entry name" value="DBL_dom_sf"/>
</dbReference>
<dbReference type="Proteomes" id="UP001150238">
    <property type="component" value="Unassembled WGS sequence"/>
</dbReference>
<dbReference type="GO" id="GO:0043332">
    <property type="term" value="C:mating projection tip"/>
    <property type="evidence" value="ECO:0007669"/>
    <property type="project" value="TreeGrafter"/>
</dbReference>
<dbReference type="SUPFAM" id="SSF50729">
    <property type="entry name" value="PH domain-like"/>
    <property type="match status" value="1"/>
</dbReference>
<dbReference type="InterPro" id="IPR010481">
    <property type="entry name" value="Cdc24/Scd1_N"/>
</dbReference>
<dbReference type="Gene3D" id="2.30.29.30">
    <property type="entry name" value="Pleckstrin-homology domain (PH domain)/Phosphotyrosine-binding domain (PTB)"/>
    <property type="match status" value="1"/>
</dbReference>
<comment type="caution">
    <text evidence="3">The sequence shown here is derived from an EMBL/GenBank/DDBJ whole genome shotgun (WGS) entry which is preliminary data.</text>
</comment>
<accession>A0A9W9AZ15</accession>
<name>A0A9W9AZ15_9AGAR</name>
<dbReference type="GO" id="GO:0030010">
    <property type="term" value="P:establishment of cell polarity"/>
    <property type="evidence" value="ECO:0007669"/>
    <property type="project" value="TreeGrafter"/>
</dbReference>
<dbReference type="InterPro" id="IPR053026">
    <property type="entry name" value="CDC42_GEF"/>
</dbReference>
<evidence type="ECO:0000259" key="2">
    <source>
        <dbReference type="PROSITE" id="PS50010"/>
    </source>
</evidence>
<dbReference type="GO" id="GO:0005737">
    <property type="term" value="C:cytoplasm"/>
    <property type="evidence" value="ECO:0007669"/>
    <property type="project" value="TreeGrafter"/>
</dbReference>
<dbReference type="InterPro" id="IPR000219">
    <property type="entry name" value="DH_dom"/>
</dbReference>
<dbReference type="PROSITE" id="PS50010">
    <property type="entry name" value="DH_2"/>
    <property type="match status" value="1"/>
</dbReference>
<feature type="region of interest" description="Disordered" evidence="1">
    <location>
        <begin position="1"/>
        <end position="24"/>
    </location>
</feature>
<dbReference type="Pfam" id="PF00621">
    <property type="entry name" value="RhoGEF"/>
    <property type="match status" value="1"/>
</dbReference>
<reference evidence="3" key="2">
    <citation type="journal article" date="2023" name="Proc. Natl. Acad. Sci. U.S.A.">
        <title>A global phylogenomic analysis of the shiitake genus Lentinula.</title>
        <authorList>
            <person name="Sierra-Patev S."/>
            <person name="Min B."/>
            <person name="Naranjo-Ortiz M."/>
            <person name="Looney B."/>
            <person name="Konkel Z."/>
            <person name="Slot J.C."/>
            <person name="Sakamoto Y."/>
            <person name="Steenwyk J.L."/>
            <person name="Rokas A."/>
            <person name="Carro J."/>
            <person name="Camarero S."/>
            <person name="Ferreira P."/>
            <person name="Molpeceres G."/>
            <person name="Ruiz-Duenas F.J."/>
            <person name="Serrano A."/>
            <person name="Henrissat B."/>
            <person name="Drula E."/>
            <person name="Hughes K.W."/>
            <person name="Mata J.L."/>
            <person name="Ishikawa N.K."/>
            <person name="Vargas-Isla R."/>
            <person name="Ushijima S."/>
            <person name="Smith C.A."/>
            <person name="Donoghue J."/>
            <person name="Ahrendt S."/>
            <person name="Andreopoulos W."/>
            <person name="He G."/>
            <person name="LaButti K."/>
            <person name="Lipzen A."/>
            <person name="Ng V."/>
            <person name="Riley R."/>
            <person name="Sandor L."/>
            <person name="Barry K."/>
            <person name="Martinez A.T."/>
            <person name="Xiao Y."/>
            <person name="Gibbons J.G."/>
            <person name="Terashima K."/>
            <person name="Grigoriev I.V."/>
            <person name="Hibbett D."/>
        </authorList>
    </citation>
    <scope>NUCLEOTIDE SEQUENCE</scope>
    <source>
        <strain evidence="3">Sp2 HRB7682 ss15</strain>
    </source>
</reference>
<dbReference type="Pfam" id="PF15411">
    <property type="entry name" value="PH_10"/>
    <property type="match status" value="1"/>
</dbReference>
<evidence type="ECO:0000313" key="4">
    <source>
        <dbReference type="Proteomes" id="UP001150238"/>
    </source>
</evidence>
<dbReference type="AlphaFoldDB" id="A0A9W9AZ15"/>
<dbReference type="PANTHER" id="PTHR47339:SF1">
    <property type="entry name" value="CELL DIVISION CONTROL PROTEIN 24"/>
    <property type="match status" value="1"/>
</dbReference>
<dbReference type="InterPro" id="IPR011993">
    <property type="entry name" value="PH-like_dom_sf"/>
</dbReference>
<reference evidence="3" key="1">
    <citation type="submission" date="2022-08" db="EMBL/GenBank/DDBJ databases">
        <authorList>
            <consortium name="DOE Joint Genome Institute"/>
            <person name="Min B."/>
            <person name="Riley R."/>
            <person name="Sierra-Patev S."/>
            <person name="Naranjo-Ortiz M."/>
            <person name="Looney B."/>
            <person name="Konkel Z."/>
            <person name="Slot J.C."/>
            <person name="Sakamoto Y."/>
            <person name="Steenwyk J.L."/>
            <person name="Rokas A."/>
            <person name="Carro J."/>
            <person name="Camarero S."/>
            <person name="Ferreira P."/>
            <person name="Molpeceres G."/>
            <person name="Ruiz-Duenas F.J."/>
            <person name="Serrano A."/>
            <person name="Henrissat B."/>
            <person name="Drula E."/>
            <person name="Hughes K.W."/>
            <person name="Mata J.L."/>
            <person name="Ishikawa N.K."/>
            <person name="Vargas-Isla R."/>
            <person name="Ushijima S."/>
            <person name="Smith C.A."/>
            <person name="Ahrendt S."/>
            <person name="Andreopoulos W."/>
            <person name="He G."/>
            <person name="Labutti K."/>
            <person name="Lipzen A."/>
            <person name="Ng V."/>
            <person name="Sandor L."/>
            <person name="Barry K."/>
            <person name="Martinez A.T."/>
            <person name="Xiao Y."/>
            <person name="Gibbons J.G."/>
            <person name="Terashima K."/>
            <person name="Hibbett D.S."/>
            <person name="Grigoriev I.V."/>
        </authorList>
    </citation>
    <scope>NUCLEOTIDE SEQUENCE</scope>
    <source>
        <strain evidence="3">Sp2 HRB7682 ss15</strain>
    </source>
</reference>
<dbReference type="GO" id="GO:0000935">
    <property type="term" value="C:division septum"/>
    <property type="evidence" value="ECO:0007669"/>
    <property type="project" value="TreeGrafter"/>
</dbReference>
<sequence>MTSRSIFHMKHPGPGLDSKTASTKPNNSYKNFSIYTKCLNLQTRLLTLPGFATHSEALFDSSDPVACIRKLLCSGLPLCYLFNLLPSRIHPHIELNITPSPDDDYTKRLAIAQFALRANQAFQCDHFTISDVLSSTESTAGFEKALNAVSVVLDQLALTAKTIQGLAKPLNSHNGSEIRYESNESFQRSFQRTVKNLLTSERDHVAKMEILENFSSVLATAGIVDPESVSLIFPKKMFVFARKFRIQLECIAQLPWKEQNWGAPFISHAMDFTMNLRIHCVNWILVKPALADFDMESLQISSFEATSQDVNSLLAAPLERLSDYIGFLKELILLSTLTTRKHRYHDELLLGVACIQQVMDIISKAKKKTMSDQICEALKTRIMDWQDLSINSLGQLILEDRLLTRRNDLLQIFDVFLFENELLLCDKTLPPPPPNSSRIGRRKVSSASIPPSRNDTLYIKDHISIHNITSVTRSEFRRVQDNGPQLFFELALSMESHVVALLHPDHDGMQKWYHELQGLQGKGEWGDVQGPLSPAVLIQRKRAVTYDGALADIQNGFLPENSHLSNHRSTFVKLHFGDNSFVLSIPLPVEYEDLLERIDKKLRYSPGWTMDGRIITHTNADGYVVSVGPRTPLETIFREGIMASLRVE</sequence>
<dbReference type="GO" id="GO:0005634">
    <property type="term" value="C:nucleus"/>
    <property type="evidence" value="ECO:0007669"/>
    <property type="project" value="TreeGrafter"/>
</dbReference>
<dbReference type="GO" id="GO:0031106">
    <property type="term" value="P:septin ring organization"/>
    <property type="evidence" value="ECO:0007669"/>
    <property type="project" value="TreeGrafter"/>
</dbReference>